<dbReference type="PANTHER" id="PTHR28125:SF3">
    <property type="entry name" value="TRANSCRIPTION REGULATOR RUA1 C-TERMINAL DOMAIN-CONTAINING PROTEIN"/>
    <property type="match status" value="1"/>
</dbReference>
<feature type="compositionally biased region" description="Basic residues" evidence="1">
    <location>
        <begin position="674"/>
        <end position="685"/>
    </location>
</feature>
<evidence type="ECO:0000313" key="4">
    <source>
        <dbReference type="Proteomes" id="UP000018001"/>
    </source>
</evidence>
<feature type="compositionally biased region" description="Basic and acidic residues" evidence="1">
    <location>
        <begin position="315"/>
        <end position="332"/>
    </location>
</feature>
<feature type="compositionally biased region" description="Polar residues" evidence="1">
    <location>
        <begin position="181"/>
        <end position="191"/>
    </location>
</feature>
<dbReference type="InterPro" id="IPR028012">
    <property type="entry name" value="Rua1_C"/>
</dbReference>
<proteinExistence type="predicted"/>
<feature type="non-terminal residue" evidence="3">
    <location>
        <position position="1"/>
    </location>
</feature>
<feature type="region of interest" description="Disordered" evidence="1">
    <location>
        <begin position="310"/>
        <end position="429"/>
    </location>
</feature>
<feature type="region of interest" description="Disordered" evidence="1">
    <location>
        <begin position="164"/>
        <end position="191"/>
    </location>
</feature>
<gene>
    <name evidence="3" type="ORF">PVAR5_3628</name>
</gene>
<feature type="compositionally biased region" description="Polar residues" evidence="1">
    <location>
        <begin position="164"/>
        <end position="173"/>
    </location>
</feature>
<accession>V5FCZ3</accession>
<evidence type="ECO:0000259" key="2">
    <source>
        <dbReference type="Pfam" id="PF14616"/>
    </source>
</evidence>
<sequence>APPPISRTRQHRLHTKDAKDITREQTAVREESRMISADRITKQAKLLRPYDELTSSPLSFLGVARLLKLELLFLSPSQDGLARLFPRGAGPELTAFYDVIHSLPRWPDIKPSRRGSSFRPLPQCFGEASESFGRLVEDVSLDDVLNIKRRLTVSRSQWSPSTETSFESQSLASTPDIHGSTRATGRVNTDHQMSTATSMEALGIRVWPPGYQAQGYPAAHLGAPPRTYAPAYTPNYSRPLSWNTYGLYLPQYYSLSPEVNSVNDWLPNAVDSSFNEQKPADHSLDYSNLETDLGSFPDNLFSADENQSLVNVRGRPPEPEHELLKSDDDTRRFSGSSFSMSSVGGGSIDMPDMSTNPDVLPYPPDCTPRSSMTLSSNVLSPVPSPRYPPAETSRTGSRGKASPSPRPNMRATPYNLDGARKRWSTGSYGPSPVLRSSPLLYPSSESYHRATNVPKYSVPSVTSNTIIPPSNLAPPPVLGSSPARFHRRAFLLPSHSDNRFPNPLRLLSQGPFRTLHSSSDPHRNCLDHYASLFEPPDLLGPLREEQVPPPPEDLHPDDPDLVPHEQELRFENDLYTPRWVRGHGNKREGWCGICKPGRWLVLKNSAFWYDKSFTHGVSASTGQAFEPPRETRRMEGNADVWEGLCGSCGEWIALVSSKKKGTTWFRHAYKCHSHPKVKDTPKRRRENPAGAGRPSTATASPKPRTPAPPRTDAATTHPAPGTSSVVQGALSSVKTVSPLHTISSMI</sequence>
<feature type="region of interest" description="Disordered" evidence="1">
    <location>
        <begin position="674"/>
        <end position="727"/>
    </location>
</feature>
<evidence type="ECO:0000256" key="1">
    <source>
        <dbReference type="SAM" id="MobiDB-lite"/>
    </source>
</evidence>
<dbReference type="EMBL" id="BAUL01000109">
    <property type="protein sequence ID" value="GAD94994.1"/>
    <property type="molecule type" value="Genomic_DNA"/>
</dbReference>
<keyword evidence="4" id="KW-1185">Reference proteome</keyword>
<dbReference type="HOGENOM" id="CLU_018826_1_0_1"/>
<dbReference type="InParanoid" id="V5FCZ3"/>
<name>V5FCZ3_BYSSN</name>
<feature type="compositionally biased region" description="Low complexity" evidence="1">
    <location>
        <begin position="710"/>
        <end position="720"/>
    </location>
</feature>
<dbReference type="AlphaFoldDB" id="V5FCZ3"/>
<evidence type="ECO:0000313" key="3">
    <source>
        <dbReference type="EMBL" id="GAD94994.1"/>
    </source>
</evidence>
<dbReference type="OrthoDB" id="4225998at2759"/>
<reference evidence="4" key="1">
    <citation type="journal article" date="2014" name="Genome Announc.">
        <title>Draft genome sequence of the formaldehyde-resistant fungus Byssochlamys spectabilis No. 5 (anamorph Paecilomyces variotii No. 5) (NBRC109023).</title>
        <authorList>
            <person name="Oka T."/>
            <person name="Ekino K."/>
            <person name="Fukuda K."/>
            <person name="Nomura Y."/>
        </authorList>
    </citation>
    <scope>NUCLEOTIDE SEQUENCE [LARGE SCALE GENOMIC DNA]</scope>
    <source>
        <strain evidence="4">No. 5 / NBRC 109023</strain>
    </source>
</reference>
<feature type="domain" description="Transcription regulator Rua1 C-terminal" evidence="2">
    <location>
        <begin position="571"/>
        <end position="672"/>
    </location>
</feature>
<organism evidence="3 4">
    <name type="scientific">Byssochlamys spectabilis (strain No. 5 / NBRC 109023)</name>
    <name type="common">Paecilomyces variotii</name>
    <dbReference type="NCBI Taxonomy" id="1356009"/>
    <lineage>
        <taxon>Eukaryota</taxon>
        <taxon>Fungi</taxon>
        <taxon>Dikarya</taxon>
        <taxon>Ascomycota</taxon>
        <taxon>Pezizomycotina</taxon>
        <taxon>Eurotiomycetes</taxon>
        <taxon>Eurotiomycetidae</taxon>
        <taxon>Eurotiales</taxon>
        <taxon>Thermoascaceae</taxon>
        <taxon>Paecilomyces</taxon>
    </lineage>
</organism>
<dbReference type="PANTHER" id="PTHR28125">
    <property type="entry name" value="MEIOTIC EXPRESSION UP-REGULATED PROTEIN 26"/>
    <property type="match status" value="1"/>
</dbReference>
<protein>
    <recommendedName>
        <fullName evidence="2">Transcription regulator Rua1 C-terminal domain-containing protein</fullName>
    </recommendedName>
</protein>
<comment type="caution">
    <text evidence="3">The sequence shown here is derived from an EMBL/GenBank/DDBJ whole genome shotgun (WGS) entry which is preliminary data.</text>
</comment>
<dbReference type="eggNOG" id="ENOG502R0SR">
    <property type="taxonomic scope" value="Eukaryota"/>
</dbReference>
<dbReference type="Proteomes" id="UP000018001">
    <property type="component" value="Unassembled WGS sequence"/>
</dbReference>
<dbReference type="Pfam" id="PF14616">
    <property type="entry name" value="Rua1_C"/>
    <property type="match status" value="1"/>
</dbReference>